<evidence type="ECO:0000313" key="5">
    <source>
        <dbReference type="Proteomes" id="UP000037530"/>
    </source>
</evidence>
<accession>A0A0M0I4E9</accession>
<dbReference type="Proteomes" id="UP000037530">
    <property type="component" value="Unassembled WGS sequence"/>
</dbReference>
<dbReference type="Gene3D" id="3.40.630.30">
    <property type="match status" value="1"/>
</dbReference>
<dbReference type="OrthoDB" id="9803233at2"/>
<dbReference type="InterPro" id="IPR016181">
    <property type="entry name" value="Acyl_CoA_acyltransferase"/>
</dbReference>
<dbReference type="STRING" id="171383.AKJ31_02120"/>
<keyword evidence="5" id="KW-1185">Reference proteome</keyword>
<dbReference type="InterPro" id="IPR000182">
    <property type="entry name" value="GNAT_dom"/>
</dbReference>
<comment type="caution">
    <text evidence="4">The sequence shown here is derived from an EMBL/GenBank/DDBJ whole genome shotgun (WGS) entry which is preliminary data.</text>
</comment>
<dbReference type="CDD" id="cd04301">
    <property type="entry name" value="NAT_SF"/>
    <property type="match status" value="1"/>
</dbReference>
<dbReference type="GO" id="GO:0016747">
    <property type="term" value="F:acyltransferase activity, transferring groups other than amino-acyl groups"/>
    <property type="evidence" value="ECO:0007669"/>
    <property type="project" value="InterPro"/>
</dbReference>
<dbReference type="AlphaFoldDB" id="A0A0M0I4E9"/>
<dbReference type="PANTHER" id="PTHR43877">
    <property type="entry name" value="AMINOALKYLPHOSPHONATE N-ACETYLTRANSFERASE-RELATED-RELATED"/>
    <property type="match status" value="1"/>
</dbReference>
<proteinExistence type="predicted"/>
<name>A0A0M0I4E9_9VIBR</name>
<dbReference type="PROSITE" id="PS51186">
    <property type="entry name" value="GNAT"/>
    <property type="match status" value="1"/>
</dbReference>
<dbReference type="RefSeq" id="WP_053407436.1">
    <property type="nucleotide sequence ID" value="NZ_DAIPHI010000063.1"/>
</dbReference>
<evidence type="ECO:0000259" key="3">
    <source>
        <dbReference type="PROSITE" id="PS51186"/>
    </source>
</evidence>
<sequence>MEIRIDDLQGGEVIQLLEEHLQDMYATSPAESVHALDVEALKAPEITFFSGWKHGKLLGCVALKELDSEQVELKSMRTASDARNLGVASSLLQHVLKIASERGYRCVNLETGSQAFFTPARRLYEKFGFSYCGPFGNYREDPHSKFMTRHL</sequence>
<dbReference type="SUPFAM" id="SSF55729">
    <property type="entry name" value="Acyl-CoA N-acyltransferases (Nat)"/>
    <property type="match status" value="1"/>
</dbReference>
<reference evidence="5" key="1">
    <citation type="submission" date="2015-08" db="EMBL/GenBank/DDBJ databases">
        <title>Vibrio galatheae sp. nov., a novel member of the Vibrionaceae family isolated from the Solomon Islands.</title>
        <authorList>
            <person name="Giubergia S."/>
            <person name="Machado H."/>
            <person name="Mateiu R.V."/>
            <person name="Gram L."/>
        </authorList>
    </citation>
    <scope>NUCLEOTIDE SEQUENCE [LARGE SCALE GENOMIC DNA]</scope>
    <source>
        <strain evidence="5">DSM 19134</strain>
    </source>
</reference>
<dbReference type="PATRIC" id="fig|171383.3.peg.441"/>
<organism evidence="4 5">
    <name type="scientific">Vibrio hepatarius</name>
    <dbReference type="NCBI Taxonomy" id="171383"/>
    <lineage>
        <taxon>Bacteria</taxon>
        <taxon>Pseudomonadati</taxon>
        <taxon>Pseudomonadota</taxon>
        <taxon>Gammaproteobacteria</taxon>
        <taxon>Vibrionales</taxon>
        <taxon>Vibrionaceae</taxon>
        <taxon>Vibrio</taxon>
        <taxon>Vibrio oreintalis group</taxon>
    </lineage>
</organism>
<evidence type="ECO:0000256" key="2">
    <source>
        <dbReference type="ARBA" id="ARBA00023315"/>
    </source>
</evidence>
<feature type="domain" description="N-acetyltransferase" evidence="3">
    <location>
        <begin position="3"/>
        <end position="151"/>
    </location>
</feature>
<evidence type="ECO:0000256" key="1">
    <source>
        <dbReference type="ARBA" id="ARBA00022679"/>
    </source>
</evidence>
<keyword evidence="1 4" id="KW-0808">Transferase</keyword>
<evidence type="ECO:0000313" key="4">
    <source>
        <dbReference type="EMBL" id="KOO09179.1"/>
    </source>
</evidence>
<dbReference type="Pfam" id="PF00583">
    <property type="entry name" value="Acetyltransf_1"/>
    <property type="match status" value="1"/>
</dbReference>
<protein>
    <submittedName>
        <fullName evidence="4">Acetyltransferase</fullName>
    </submittedName>
</protein>
<dbReference type="PANTHER" id="PTHR43877:SF5">
    <property type="entry name" value="BLL8307 PROTEIN"/>
    <property type="match status" value="1"/>
</dbReference>
<dbReference type="InterPro" id="IPR050832">
    <property type="entry name" value="Bact_Acetyltransf"/>
</dbReference>
<dbReference type="EMBL" id="LHPI01000001">
    <property type="protein sequence ID" value="KOO09179.1"/>
    <property type="molecule type" value="Genomic_DNA"/>
</dbReference>
<gene>
    <name evidence="4" type="ORF">AKJ31_02120</name>
</gene>
<keyword evidence="2" id="KW-0012">Acyltransferase</keyword>